<dbReference type="PANTHER" id="PTHR43037">
    <property type="entry name" value="UNNAMED PRODUCT-RELATED"/>
    <property type="match status" value="1"/>
</dbReference>
<dbReference type="NCBIfam" id="TIGR01840">
    <property type="entry name" value="esterase_phb"/>
    <property type="match status" value="1"/>
</dbReference>
<comment type="caution">
    <text evidence="6">The sequence shown here is derived from an EMBL/GenBank/DDBJ whole genome shotgun (WGS) entry which is preliminary data.</text>
</comment>
<evidence type="ECO:0000256" key="2">
    <source>
        <dbReference type="ARBA" id="ARBA00022729"/>
    </source>
</evidence>
<dbReference type="SMART" id="SM00236">
    <property type="entry name" value="fCBD"/>
    <property type="match status" value="1"/>
</dbReference>
<dbReference type="InterPro" id="IPR010126">
    <property type="entry name" value="Esterase_phb"/>
</dbReference>
<dbReference type="InterPro" id="IPR035971">
    <property type="entry name" value="CBD_sf"/>
</dbReference>
<gene>
    <name evidence="6" type="ORF">B0T20DRAFT_100640</name>
</gene>
<feature type="chain" id="PRO_5041780053" description="Carboxylic ester hydrolase" evidence="4">
    <location>
        <begin position="20"/>
        <end position="402"/>
    </location>
</feature>
<evidence type="ECO:0000256" key="4">
    <source>
        <dbReference type="RuleBase" id="RU367147"/>
    </source>
</evidence>
<protein>
    <recommendedName>
        <fullName evidence="4">Carboxylic ester hydrolase</fullName>
        <ecNumber evidence="4">3.1.1.-</ecNumber>
    </recommendedName>
</protein>
<dbReference type="SUPFAM" id="SSF57180">
    <property type="entry name" value="Cellulose-binding domain"/>
    <property type="match status" value="1"/>
</dbReference>
<dbReference type="GO" id="GO:0030248">
    <property type="term" value="F:cellulose binding"/>
    <property type="evidence" value="ECO:0007669"/>
    <property type="project" value="InterPro"/>
</dbReference>
<dbReference type="GO" id="GO:0005576">
    <property type="term" value="C:extracellular region"/>
    <property type="evidence" value="ECO:0007669"/>
    <property type="project" value="UniProtKB-SubCell"/>
</dbReference>
<keyword evidence="4" id="KW-0964">Secreted</keyword>
<evidence type="ECO:0000256" key="1">
    <source>
        <dbReference type="ARBA" id="ARBA00022487"/>
    </source>
</evidence>
<dbReference type="GO" id="GO:0052689">
    <property type="term" value="F:carboxylic ester hydrolase activity"/>
    <property type="evidence" value="ECO:0007669"/>
    <property type="project" value="UniProtKB-KW"/>
</dbReference>
<dbReference type="PANTHER" id="PTHR43037:SF5">
    <property type="entry name" value="FERULOYL ESTERASE"/>
    <property type="match status" value="1"/>
</dbReference>
<keyword evidence="3 4" id="KW-0378">Hydrolase</keyword>
<dbReference type="Pfam" id="PF00734">
    <property type="entry name" value="CBM_1"/>
    <property type="match status" value="1"/>
</dbReference>
<feature type="signal peptide" evidence="4">
    <location>
        <begin position="1"/>
        <end position="19"/>
    </location>
</feature>
<dbReference type="InterPro" id="IPR050955">
    <property type="entry name" value="Plant_Biomass_Hydrol_Est"/>
</dbReference>
<dbReference type="PROSITE" id="PS00562">
    <property type="entry name" value="CBM1_1"/>
    <property type="match status" value="1"/>
</dbReference>
<evidence type="ECO:0000259" key="5">
    <source>
        <dbReference type="PROSITE" id="PS51164"/>
    </source>
</evidence>
<comment type="subcellular location">
    <subcellularLocation>
        <location evidence="4">Secreted</location>
    </subcellularLocation>
</comment>
<dbReference type="Proteomes" id="UP001281003">
    <property type="component" value="Unassembled WGS sequence"/>
</dbReference>
<dbReference type="GO" id="GO:0045493">
    <property type="term" value="P:xylan catabolic process"/>
    <property type="evidence" value="ECO:0007669"/>
    <property type="project" value="UniProtKB-UniRule"/>
</dbReference>
<keyword evidence="2 4" id="KW-0732">Signal</keyword>
<dbReference type="Gene3D" id="3.40.50.1820">
    <property type="entry name" value="alpha/beta hydrolase"/>
    <property type="match status" value="1"/>
</dbReference>
<dbReference type="AlphaFoldDB" id="A0AAE0NVW4"/>
<dbReference type="SUPFAM" id="SSF53474">
    <property type="entry name" value="alpha/beta-Hydrolases"/>
    <property type="match status" value="2"/>
</dbReference>
<accession>A0AAE0NVW4</accession>
<reference evidence="6" key="2">
    <citation type="submission" date="2023-07" db="EMBL/GenBank/DDBJ databases">
        <authorList>
            <consortium name="Lawrence Berkeley National Laboratory"/>
            <person name="Haridas S."/>
            <person name="Hensen N."/>
            <person name="Bonometti L."/>
            <person name="Westerberg I."/>
            <person name="Brannstrom I.O."/>
            <person name="Guillou S."/>
            <person name="Cros-Aarteil S."/>
            <person name="Calhoun S."/>
            <person name="Kuo A."/>
            <person name="Mondo S."/>
            <person name="Pangilinan J."/>
            <person name="Riley R."/>
            <person name="LaButti K."/>
            <person name="Andreopoulos B."/>
            <person name="Lipzen A."/>
            <person name="Chen C."/>
            <person name="Yanf M."/>
            <person name="Daum C."/>
            <person name="Ng V."/>
            <person name="Clum A."/>
            <person name="Steindorff A."/>
            <person name="Ohm R."/>
            <person name="Martin F."/>
            <person name="Silar P."/>
            <person name="Natvig D."/>
            <person name="Lalanne C."/>
            <person name="Gautier V."/>
            <person name="Ament-velasquez S.L."/>
            <person name="Kruys A."/>
            <person name="Hutchinson M.I."/>
            <person name="Powell A.J."/>
            <person name="Barry K."/>
            <person name="Miller A.N."/>
            <person name="Grigoriev I.V."/>
            <person name="Debuchy R."/>
            <person name="Gladieux P."/>
            <person name="Thoren M.H."/>
            <person name="Johannesson H."/>
        </authorList>
    </citation>
    <scope>NUCLEOTIDE SEQUENCE</scope>
    <source>
        <strain evidence="6">FGSC 1904</strain>
    </source>
</reference>
<keyword evidence="4" id="KW-0624">Polysaccharide degradation</keyword>
<dbReference type="InterPro" id="IPR000254">
    <property type="entry name" value="CBD"/>
</dbReference>
<keyword evidence="1 4" id="KW-0719">Serine esterase</keyword>
<reference evidence="6" key="1">
    <citation type="journal article" date="2023" name="Mol. Phylogenet. Evol.">
        <title>Genome-scale phylogeny and comparative genomics of the fungal order Sordariales.</title>
        <authorList>
            <person name="Hensen N."/>
            <person name="Bonometti L."/>
            <person name="Westerberg I."/>
            <person name="Brannstrom I.O."/>
            <person name="Guillou S."/>
            <person name="Cros-Aarteil S."/>
            <person name="Calhoun S."/>
            <person name="Haridas S."/>
            <person name="Kuo A."/>
            <person name="Mondo S."/>
            <person name="Pangilinan J."/>
            <person name="Riley R."/>
            <person name="LaButti K."/>
            <person name="Andreopoulos B."/>
            <person name="Lipzen A."/>
            <person name="Chen C."/>
            <person name="Yan M."/>
            <person name="Daum C."/>
            <person name="Ng V."/>
            <person name="Clum A."/>
            <person name="Steindorff A."/>
            <person name="Ohm R.A."/>
            <person name="Martin F."/>
            <person name="Silar P."/>
            <person name="Natvig D.O."/>
            <person name="Lalanne C."/>
            <person name="Gautier V."/>
            <person name="Ament-Velasquez S.L."/>
            <person name="Kruys A."/>
            <person name="Hutchinson M.I."/>
            <person name="Powell A.J."/>
            <person name="Barry K."/>
            <person name="Miller A.N."/>
            <person name="Grigoriev I.V."/>
            <person name="Debuchy R."/>
            <person name="Gladieux P."/>
            <person name="Hiltunen Thoren M."/>
            <person name="Johannesson H."/>
        </authorList>
    </citation>
    <scope>NUCLEOTIDE SEQUENCE</scope>
    <source>
        <strain evidence="6">FGSC 1904</strain>
    </source>
</reference>
<dbReference type="Pfam" id="PF10503">
    <property type="entry name" value="Esterase_PHB"/>
    <property type="match status" value="1"/>
</dbReference>
<name>A0AAE0NVW4_SORBR</name>
<dbReference type="EC" id="3.1.1.-" evidence="4"/>
<feature type="domain" description="CBM1" evidence="5">
    <location>
        <begin position="364"/>
        <end position="399"/>
    </location>
</feature>
<sequence>MKSPITWASLLLGLSLTSAATLQHITTPFGPNPTSVGFYIYIPTTLTSNSNPPILVNPHWCHGTAQAAFAGSQWATWADKHGYIVIYPDSPNVADHCWDLSSAEGLTHDGGGDSLGIVSMVRWTIKEYNADASRVFVTGVSSGGMMTNHLVGAYPDVFAAGAAFAGVPFGCYAYPGNNSGVYGWWSDDCAKGRIKHTGEEWKGIVERAYPEYTGWRPKFQTFHGTVDETVDYVNFGEQVKQWTSILGLSETPTRATANTPVSGWTKYEYGTEGRFEAFSAAGVSHGIQNQESTVMSFFQLNCTTGCFSWGQGGQGGSLPSLPSSSTKNSVTSTAGVTSSVKTTLTTTKVTSTTKAAITTTAATVGQTLWGQCGGSGYTGPTVCSTGTCTTYNPYYAQCTPSP</sequence>
<evidence type="ECO:0000313" key="7">
    <source>
        <dbReference type="Proteomes" id="UP001281003"/>
    </source>
</evidence>
<keyword evidence="4" id="KW-0119">Carbohydrate metabolism</keyword>
<comment type="similarity">
    <text evidence="4">Belongs to the carbohydrate esterase 1 (CE1) family.</text>
</comment>
<keyword evidence="7" id="KW-1185">Reference proteome</keyword>
<evidence type="ECO:0000313" key="6">
    <source>
        <dbReference type="EMBL" id="KAK3388708.1"/>
    </source>
</evidence>
<proteinExistence type="inferred from homology"/>
<dbReference type="EMBL" id="JAUTDP010000015">
    <property type="protein sequence ID" value="KAK3388708.1"/>
    <property type="molecule type" value="Genomic_DNA"/>
</dbReference>
<organism evidence="6 7">
    <name type="scientific">Sordaria brevicollis</name>
    <dbReference type="NCBI Taxonomy" id="83679"/>
    <lineage>
        <taxon>Eukaryota</taxon>
        <taxon>Fungi</taxon>
        <taxon>Dikarya</taxon>
        <taxon>Ascomycota</taxon>
        <taxon>Pezizomycotina</taxon>
        <taxon>Sordariomycetes</taxon>
        <taxon>Sordariomycetidae</taxon>
        <taxon>Sordariales</taxon>
        <taxon>Sordariaceae</taxon>
        <taxon>Sordaria</taxon>
    </lineage>
</organism>
<dbReference type="InterPro" id="IPR029058">
    <property type="entry name" value="AB_hydrolase_fold"/>
</dbReference>
<dbReference type="PROSITE" id="PS51164">
    <property type="entry name" value="CBM1_2"/>
    <property type="match status" value="1"/>
</dbReference>
<evidence type="ECO:0000256" key="3">
    <source>
        <dbReference type="ARBA" id="ARBA00022801"/>
    </source>
</evidence>
<comment type="function">
    <text evidence="4">Esterase involved in the hydrolysis of xylan, a major structural heterogeneous polysaccharide found in plant biomass representing the second most abundant polysaccharide in the biosphere, after cellulose.</text>
</comment>